<dbReference type="EMBL" id="QOKV01000001">
    <property type="protein sequence ID" value="KAA0688243.1"/>
    <property type="molecule type" value="Genomic_DNA"/>
</dbReference>
<gene>
    <name evidence="8" type="ORF">DS837_00415</name>
</gene>
<evidence type="ECO:0000256" key="1">
    <source>
        <dbReference type="ARBA" id="ARBA00004651"/>
    </source>
</evidence>
<evidence type="ECO:0000256" key="3">
    <source>
        <dbReference type="ARBA" id="ARBA00022692"/>
    </source>
</evidence>
<feature type="signal peptide" evidence="6">
    <location>
        <begin position="1"/>
        <end position="34"/>
    </location>
</feature>
<dbReference type="Proteomes" id="UP000476837">
    <property type="component" value="Unassembled WGS sequence"/>
</dbReference>
<evidence type="ECO:0000313" key="8">
    <source>
        <dbReference type="EMBL" id="KAA0688243.1"/>
    </source>
</evidence>
<dbReference type="SMART" id="SM01049">
    <property type="entry name" value="Cache_2"/>
    <property type="match status" value="1"/>
</dbReference>
<sequence length="167" mass="18194">MRFAMSAFVRTPPLRVLWVLLTALLVATVHPADAYAQPGDPEREQVRAIALKAADLIAAKGLDAAAAAFNSDGEFKHGALYVTVIDFAGVWKVYPPRPAGVGVSVINVKDPDGRDIVRDILSVARDAGEGWVEYRWLNPASNRIEPKTTFVKRVPGQDLVAYVGLYH</sequence>
<evidence type="ECO:0000313" key="9">
    <source>
        <dbReference type="Proteomes" id="UP000476837"/>
    </source>
</evidence>
<evidence type="ECO:0000256" key="2">
    <source>
        <dbReference type="ARBA" id="ARBA00022475"/>
    </source>
</evidence>
<comment type="caution">
    <text evidence="8">The sequence shown here is derived from an EMBL/GenBank/DDBJ whole genome shotgun (WGS) entry which is preliminary data.</text>
</comment>
<evidence type="ECO:0000259" key="7">
    <source>
        <dbReference type="SMART" id="SM01049"/>
    </source>
</evidence>
<feature type="chain" id="PRO_5026650408" evidence="6">
    <location>
        <begin position="35"/>
        <end position="167"/>
    </location>
</feature>
<feature type="domain" description="Single Cache" evidence="7">
    <location>
        <begin position="43"/>
        <end position="118"/>
    </location>
</feature>
<organism evidence="8 9">
    <name type="scientific">Azospirillum brasilense</name>
    <dbReference type="NCBI Taxonomy" id="192"/>
    <lineage>
        <taxon>Bacteria</taxon>
        <taxon>Pseudomonadati</taxon>
        <taxon>Pseudomonadota</taxon>
        <taxon>Alphaproteobacteria</taxon>
        <taxon>Rhodospirillales</taxon>
        <taxon>Azospirillaceae</taxon>
        <taxon>Azospirillum</taxon>
    </lineage>
</organism>
<proteinExistence type="predicted"/>
<comment type="subcellular location">
    <subcellularLocation>
        <location evidence="1">Cell membrane</location>
        <topology evidence="1">Multi-pass membrane protein</topology>
    </subcellularLocation>
</comment>
<dbReference type="AlphaFoldDB" id="A0A6L3B6I4"/>
<keyword evidence="6" id="KW-0732">Signal</keyword>
<protein>
    <submittedName>
        <fullName evidence="8">Chemotaxis protein</fullName>
    </submittedName>
</protein>
<evidence type="ECO:0000256" key="6">
    <source>
        <dbReference type="SAM" id="SignalP"/>
    </source>
</evidence>
<name>A0A6L3B6I4_AZOBR</name>
<evidence type="ECO:0000256" key="5">
    <source>
        <dbReference type="ARBA" id="ARBA00023136"/>
    </source>
</evidence>
<dbReference type="Gene3D" id="3.30.450.20">
    <property type="entry name" value="PAS domain"/>
    <property type="match status" value="1"/>
</dbReference>
<evidence type="ECO:0000256" key="4">
    <source>
        <dbReference type="ARBA" id="ARBA00022989"/>
    </source>
</evidence>
<accession>A0A6L3B6I4</accession>
<dbReference type="Pfam" id="PF17200">
    <property type="entry name" value="sCache_2"/>
    <property type="match status" value="1"/>
</dbReference>
<keyword evidence="2" id="KW-1003">Cell membrane</keyword>
<reference evidence="8 9" key="1">
    <citation type="submission" date="2018-07" db="EMBL/GenBank/DDBJ databases">
        <title>Genome sequence of Roseomonas fauriae ATCC 49958.</title>
        <authorList>
            <person name="Sant'Anna F.H."/>
            <person name="Baldani J.I."/>
            <person name="Zilli J.E."/>
            <person name="Reis V.M."/>
            <person name="Hartmann A."/>
            <person name="Cruz L."/>
            <person name="de Souza E.M."/>
            <person name="de Oliveira Pedrosa F."/>
            <person name="Passaglia L.M.P."/>
        </authorList>
    </citation>
    <scope>NUCLEOTIDE SEQUENCE [LARGE SCALE GENOMIC DNA]</scope>
    <source>
        <strain evidence="8 9">ATCC 49958</strain>
    </source>
</reference>
<dbReference type="InterPro" id="IPR033480">
    <property type="entry name" value="sCache_2"/>
</dbReference>
<dbReference type="GO" id="GO:0005886">
    <property type="term" value="C:plasma membrane"/>
    <property type="evidence" value="ECO:0007669"/>
    <property type="project" value="UniProtKB-SubCell"/>
</dbReference>
<keyword evidence="3" id="KW-0812">Transmembrane</keyword>
<keyword evidence="4" id="KW-1133">Transmembrane helix</keyword>
<keyword evidence="5" id="KW-0472">Membrane</keyword>